<name>W7DTD9_9LIST</name>
<evidence type="ECO:0008006" key="3">
    <source>
        <dbReference type="Google" id="ProtNLM"/>
    </source>
</evidence>
<organism evidence="1 2">
    <name type="scientific">Listeria fleischmannii FSL S10-1203</name>
    <dbReference type="NCBI Taxonomy" id="1265822"/>
    <lineage>
        <taxon>Bacteria</taxon>
        <taxon>Bacillati</taxon>
        <taxon>Bacillota</taxon>
        <taxon>Bacilli</taxon>
        <taxon>Bacillales</taxon>
        <taxon>Listeriaceae</taxon>
        <taxon>Listeria</taxon>
    </lineage>
</organism>
<protein>
    <recommendedName>
        <fullName evidence="3">ABC transporter ATP-binding protein</fullName>
    </recommendedName>
</protein>
<dbReference type="PATRIC" id="fig|1265822.4.peg.1673"/>
<reference evidence="1 2" key="1">
    <citation type="submission" date="2012-12" db="EMBL/GenBank/DDBJ databases">
        <title>Novel taxa of Listeriaceae from agricultural environments in the United States.</title>
        <authorList>
            <person name="den Bakker H.C."/>
            <person name="Allred A."/>
            <person name="Warchocki S."/>
            <person name="Wright E.M."/>
            <person name="Burrell A."/>
            <person name="Nightingale K.K."/>
            <person name="Kephart D."/>
            <person name="Wiedmann M."/>
        </authorList>
    </citation>
    <scope>NUCLEOTIDE SEQUENCE [LARGE SCALE GENOMIC DNA]</scope>
    <source>
        <strain evidence="1 2">FSL S10-1203</strain>
    </source>
</reference>
<accession>W7DTD9</accession>
<comment type="caution">
    <text evidence="1">The sequence shown here is derived from an EMBL/GenBank/DDBJ whole genome shotgun (WGS) entry which is preliminary data.</text>
</comment>
<proteinExistence type="predicted"/>
<evidence type="ECO:0000313" key="2">
    <source>
        <dbReference type="Proteomes" id="UP000019241"/>
    </source>
</evidence>
<dbReference type="EMBL" id="AODM01000026">
    <property type="protein sequence ID" value="EUJ58430.1"/>
    <property type="molecule type" value="Genomic_DNA"/>
</dbReference>
<dbReference type="Proteomes" id="UP000019241">
    <property type="component" value="Unassembled WGS sequence"/>
</dbReference>
<sequence>MIRFDNVTKKYQDDEIAVNQINLNIEDGEFFCFLSARVVVAKQPL</sequence>
<dbReference type="AlphaFoldDB" id="W7DTD9"/>
<evidence type="ECO:0000313" key="1">
    <source>
        <dbReference type="EMBL" id="EUJ58430.1"/>
    </source>
</evidence>
<gene>
    <name evidence="1" type="ORF">MCOL2_08196</name>
</gene>